<proteinExistence type="predicted"/>
<dbReference type="EMBL" id="BONH01000007">
    <property type="protein sequence ID" value="GIF96876.1"/>
    <property type="molecule type" value="Genomic_DNA"/>
</dbReference>
<gene>
    <name evidence="1" type="ORF">Cci01nite_19700</name>
</gene>
<reference evidence="1 2" key="1">
    <citation type="submission" date="2021-01" db="EMBL/GenBank/DDBJ databases">
        <title>Whole genome shotgun sequence of Catellatospora citrea NBRC 14495.</title>
        <authorList>
            <person name="Komaki H."/>
            <person name="Tamura T."/>
        </authorList>
    </citation>
    <scope>NUCLEOTIDE SEQUENCE [LARGE SCALE GENOMIC DNA]</scope>
    <source>
        <strain evidence="1 2">NBRC 14495</strain>
    </source>
</reference>
<protein>
    <submittedName>
        <fullName evidence="1">Uncharacterized protein</fullName>
    </submittedName>
</protein>
<sequence length="91" mass="9736">MQLFAFVVAAPTEGTTTLSAEVLLDILYAHALPADRLEHVRVRAGPGRFDVTLFLAAADPVSSAASADAIFGRALRASPLLCDWFVIPVHF</sequence>
<evidence type="ECO:0000313" key="1">
    <source>
        <dbReference type="EMBL" id="GIF96876.1"/>
    </source>
</evidence>
<organism evidence="1 2">
    <name type="scientific">Catellatospora citrea</name>
    <dbReference type="NCBI Taxonomy" id="53366"/>
    <lineage>
        <taxon>Bacteria</taxon>
        <taxon>Bacillati</taxon>
        <taxon>Actinomycetota</taxon>
        <taxon>Actinomycetes</taxon>
        <taxon>Micromonosporales</taxon>
        <taxon>Micromonosporaceae</taxon>
        <taxon>Catellatospora</taxon>
    </lineage>
</organism>
<comment type="caution">
    <text evidence="1">The sequence shown here is derived from an EMBL/GenBank/DDBJ whole genome shotgun (WGS) entry which is preliminary data.</text>
</comment>
<dbReference type="RefSeq" id="WP_120314764.1">
    <property type="nucleotide sequence ID" value="NZ_BONH01000007.1"/>
</dbReference>
<dbReference type="Proteomes" id="UP000659904">
    <property type="component" value="Unassembled WGS sequence"/>
</dbReference>
<accession>A0A8J3K533</accession>
<evidence type="ECO:0000313" key="2">
    <source>
        <dbReference type="Proteomes" id="UP000659904"/>
    </source>
</evidence>
<dbReference type="AlphaFoldDB" id="A0A8J3K533"/>
<keyword evidence="2" id="KW-1185">Reference proteome</keyword>
<name>A0A8J3K533_9ACTN</name>